<dbReference type="SMART" id="SM00382">
    <property type="entry name" value="AAA"/>
    <property type="match status" value="1"/>
</dbReference>
<evidence type="ECO:0000313" key="11">
    <source>
        <dbReference type="EMBL" id="CAE0827262.1"/>
    </source>
</evidence>
<evidence type="ECO:0000256" key="1">
    <source>
        <dbReference type="ARBA" id="ARBA00004141"/>
    </source>
</evidence>
<feature type="compositionally biased region" description="Basic and acidic residues" evidence="8">
    <location>
        <begin position="75"/>
        <end position="85"/>
    </location>
</feature>
<feature type="transmembrane region" description="Helical" evidence="9">
    <location>
        <begin position="884"/>
        <end position="909"/>
    </location>
</feature>
<keyword evidence="6 9" id="KW-1133">Transmembrane helix</keyword>
<feature type="domain" description="ABC transporter" evidence="10">
    <location>
        <begin position="522"/>
        <end position="760"/>
    </location>
</feature>
<dbReference type="EMBL" id="HBJA01111687">
    <property type="protein sequence ID" value="CAE0827262.1"/>
    <property type="molecule type" value="Transcribed_RNA"/>
</dbReference>
<feature type="transmembrane region" description="Helical" evidence="9">
    <location>
        <begin position="300"/>
        <end position="321"/>
    </location>
</feature>
<evidence type="ECO:0000256" key="9">
    <source>
        <dbReference type="SAM" id="Phobius"/>
    </source>
</evidence>
<dbReference type="PROSITE" id="PS50893">
    <property type="entry name" value="ABC_TRANSPORTER_2"/>
    <property type="match status" value="1"/>
</dbReference>
<accession>A0A7S4LG48</accession>
<dbReference type="GO" id="GO:0016020">
    <property type="term" value="C:membrane"/>
    <property type="evidence" value="ECO:0007669"/>
    <property type="project" value="UniProtKB-SubCell"/>
</dbReference>
<evidence type="ECO:0000256" key="5">
    <source>
        <dbReference type="ARBA" id="ARBA00022840"/>
    </source>
</evidence>
<feature type="transmembrane region" description="Helical" evidence="9">
    <location>
        <begin position="1083"/>
        <end position="1107"/>
    </location>
</feature>
<proteinExistence type="predicted"/>
<feature type="transmembrane region" description="Helical" evidence="9">
    <location>
        <begin position="854"/>
        <end position="872"/>
    </location>
</feature>
<evidence type="ECO:0000256" key="4">
    <source>
        <dbReference type="ARBA" id="ARBA00022741"/>
    </source>
</evidence>
<dbReference type="Pfam" id="PF00005">
    <property type="entry name" value="ABC_tran"/>
    <property type="match status" value="1"/>
</dbReference>
<feature type="compositionally biased region" description="Basic and acidic residues" evidence="8">
    <location>
        <begin position="92"/>
        <end position="105"/>
    </location>
</feature>
<feature type="compositionally biased region" description="Basic and acidic residues" evidence="8">
    <location>
        <begin position="497"/>
        <end position="521"/>
    </location>
</feature>
<dbReference type="GO" id="GO:0140359">
    <property type="term" value="F:ABC-type transporter activity"/>
    <property type="evidence" value="ECO:0007669"/>
    <property type="project" value="InterPro"/>
</dbReference>
<keyword evidence="4" id="KW-0547">Nucleotide-binding</keyword>
<dbReference type="GO" id="GO:0005524">
    <property type="term" value="F:ATP binding"/>
    <property type="evidence" value="ECO:0007669"/>
    <property type="project" value="UniProtKB-KW"/>
</dbReference>
<comment type="subcellular location">
    <subcellularLocation>
        <location evidence="1">Membrane</location>
        <topology evidence="1">Multi-pass membrane protein</topology>
    </subcellularLocation>
</comment>
<dbReference type="InterPro" id="IPR003439">
    <property type="entry name" value="ABC_transporter-like_ATP-bd"/>
</dbReference>
<evidence type="ECO:0000259" key="10">
    <source>
        <dbReference type="PROSITE" id="PS50893"/>
    </source>
</evidence>
<keyword evidence="2" id="KW-0813">Transport</keyword>
<feature type="transmembrane region" description="Helical" evidence="9">
    <location>
        <begin position="930"/>
        <end position="954"/>
    </location>
</feature>
<evidence type="ECO:0000256" key="2">
    <source>
        <dbReference type="ARBA" id="ARBA00022448"/>
    </source>
</evidence>
<keyword evidence="7 9" id="KW-0472">Membrane</keyword>
<dbReference type="SUPFAM" id="SSF52540">
    <property type="entry name" value="P-loop containing nucleoside triphosphate hydrolases"/>
    <property type="match status" value="1"/>
</dbReference>
<keyword evidence="3 9" id="KW-0812">Transmembrane</keyword>
<dbReference type="AlphaFoldDB" id="A0A7S4LG48"/>
<dbReference type="Pfam" id="PF19055">
    <property type="entry name" value="ABC2_membrane_7"/>
    <property type="match status" value="1"/>
</dbReference>
<protein>
    <recommendedName>
        <fullName evidence="10">ABC transporter domain-containing protein</fullName>
    </recommendedName>
</protein>
<keyword evidence="5" id="KW-0067">ATP-binding</keyword>
<sequence>MDTTIVVAMLQPPPEILRYFDKVVMLDDQEVKYYGPPRRGVDVLQRYGVETPMAWSDPTRIGTRANPLTARRTRRESVRSRDSRDGVPTASREVDRDPGTAHRDAGPLSAATPYGYGDGFTRRLSGAAYGNGFGDMYANGYTNGPGRMPLPYIPNPDIQHSALVEYGQSWFALLMLCLKRQARLEFTNYPAIGARIILNVATGMLCSSLWPNLPRDANGLSLRYSLIFHVCISSVLAVGGVTAIMFASKEVYHKQRTANLFHTSTYWIAANVFQIFPWAVIESGLFCSPIYWLCNLRKEFWRFMLFWLAAYLLNITSSVVFRMCAMKPTSMGPAAALASMVQVFFFLFSGYLIPFGDLPSAWKWAPYLSPQTWAYNAMVVNEISGEQWCNYPTASSDPDCAQADIDVIIVEQQDVWICYLILLCMFLLLFFLGYLLLKCLVVFGEKAPNVEHKYQCTGDPDHLLKPDPVTLTWHDLTYSVKDKKGKKEKKKKKKLCAKKDKDGDKDKDKDQDKKDPAPKEAKKGKKCFGKGDGPMKKLLNNVSGIARPGTMTALMGPSGAGKTTLLDVLAGRKISGKVEGDIRVNGNPQEKNTFLRISGYVEQFDSNCAEITVEESLMFSAEMRLPKTIPSAEKLRYCESVAYALDHFDEKMNEPVYELTLDQKKYLSVGVELVANPSILFLDEPTTGLDGLRALSMMQAVQKLSRDLQISVVCTIHQPSKPLFELFDHLVLLCKGGFLAYIGPTGKMSQDLISYLEGIPAITPIGEDVNPANWMLDEVGGGANPNPEKQQQIVEHFSSSEPCKALQADLDANSSPTAEAIKFEKRYAAPWTKQFHQLYYRAGRVYRRSPEYSVIRTLVMFVFAVIFGTAYWDMGWNIETDFWLRLAFIYTTTFYCGLTFLISGVSVLMGQRVVFYREKAAGMYSSNMYALAYMMAEVPWFTLCVLIFYVIVFFASQVADSFQQGLLYLLPFWLFVTMCTFLSHLITAISPNYEVANALGPGMASWFSSLCGFYLARPHIPGAYIWLYWLNPFRYTYESLAIAMMQDETFVCGPLAGANCTNQTANSLMISFGFAPGNNSLDWWYWFDQIVVALYTMAWIIATFIALKLFTFGSR</sequence>
<dbReference type="Gene3D" id="3.40.50.300">
    <property type="entry name" value="P-loop containing nucleotide triphosphate hydrolases"/>
    <property type="match status" value="1"/>
</dbReference>
<evidence type="ECO:0000256" key="6">
    <source>
        <dbReference type="ARBA" id="ARBA00022989"/>
    </source>
</evidence>
<feature type="transmembrane region" description="Helical" evidence="9">
    <location>
        <begin position="222"/>
        <end position="247"/>
    </location>
</feature>
<feature type="region of interest" description="Disordered" evidence="8">
    <location>
        <begin position="57"/>
        <end position="109"/>
    </location>
</feature>
<dbReference type="GO" id="GO:0016887">
    <property type="term" value="F:ATP hydrolysis activity"/>
    <property type="evidence" value="ECO:0007669"/>
    <property type="project" value="InterPro"/>
</dbReference>
<feature type="region of interest" description="Disordered" evidence="8">
    <location>
        <begin position="489"/>
        <end position="534"/>
    </location>
</feature>
<dbReference type="InterPro" id="IPR027417">
    <property type="entry name" value="P-loop_NTPase"/>
</dbReference>
<organism evidence="11">
    <name type="scientific">Eutreptiella gymnastica</name>
    <dbReference type="NCBI Taxonomy" id="73025"/>
    <lineage>
        <taxon>Eukaryota</taxon>
        <taxon>Discoba</taxon>
        <taxon>Euglenozoa</taxon>
        <taxon>Euglenida</taxon>
        <taxon>Spirocuta</taxon>
        <taxon>Euglenophyceae</taxon>
        <taxon>Eutreptiales</taxon>
        <taxon>Eutreptiaceae</taxon>
        <taxon>Eutreptiella</taxon>
    </lineage>
</organism>
<gene>
    <name evidence="11" type="ORF">EGYM00163_LOCUS38523</name>
</gene>
<dbReference type="PANTHER" id="PTHR19241">
    <property type="entry name" value="ATP-BINDING CASSETTE TRANSPORTER"/>
    <property type="match status" value="1"/>
</dbReference>
<feature type="transmembrane region" description="Helical" evidence="9">
    <location>
        <begin position="189"/>
        <end position="210"/>
    </location>
</feature>
<evidence type="ECO:0000256" key="3">
    <source>
        <dbReference type="ARBA" id="ARBA00022692"/>
    </source>
</evidence>
<feature type="transmembrane region" description="Helical" evidence="9">
    <location>
        <begin position="416"/>
        <end position="437"/>
    </location>
</feature>
<feature type="transmembrane region" description="Helical" evidence="9">
    <location>
        <begin position="966"/>
        <end position="986"/>
    </location>
</feature>
<name>A0A7S4LG48_9EUGL</name>
<feature type="transmembrane region" description="Helical" evidence="9">
    <location>
        <begin position="998"/>
        <end position="1016"/>
    </location>
</feature>
<evidence type="ECO:0000256" key="8">
    <source>
        <dbReference type="SAM" id="MobiDB-lite"/>
    </source>
</evidence>
<dbReference type="InterPro" id="IPR003593">
    <property type="entry name" value="AAA+_ATPase"/>
</dbReference>
<feature type="transmembrane region" description="Helical" evidence="9">
    <location>
        <begin position="333"/>
        <end position="353"/>
    </location>
</feature>
<evidence type="ECO:0000256" key="7">
    <source>
        <dbReference type="ARBA" id="ARBA00023136"/>
    </source>
</evidence>
<dbReference type="Pfam" id="PF01061">
    <property type="entry name" value="ABC2_membrane"/>
    <property type="match status" value="2"/>
</dbReference>
<reference evidence="11" key="1">
    <citation type="submission" date="2021-01" db="EMBL/GenBank/DDBJ databases">
        <authorList>
            <person name="Corre E."/>
            <person name="Pelletier E."/>
            <person name="Niang G."/>
            <person name="Scheremetjew M."/>
            <person name="Finn R."/>
            <person name="Kale V."/>
            <person name="Holt S."/>
            <person name="Cochrane G."/>
            <person name="Meng A."/>
            <person name="Brown T."/>
            <person name="Cohen L."/>
        </authorList>
    </citation>
    <scope>NUCLEOTIDE SEQUENCE</scope>
    <source>
        <strain evidence="11">CCMP1594</strain>
    </source>
</reference>
<dbReference type="InterPro" id="IPR043926">
    <property type="entry name" value="ABCG_dom"/>
</dbReference>
<dbReference type="InterPro" id="IPR013525">
    <property type="entry name" value="ABC2_TM"/>
</dbReference>